<sequence>MEACSNLHDGYAISQQESIAIREMLDGMEFEDQTFSDWEPEVHDLHSLDLELQKLADDDIDPFPTTTSCDTDTWGNSTKGQSAFLDVENTVMVDPSSVVPVSPVQVPHLSPKQELPEIITPGYISKKGNVSQGTQTVTLFATSKTLTSFRVSTSGTRPILTLHATASLHGSGSLNSTKVALPHKPVLSSLHACKREHIESDDFKVEVQNKREYLKDKHVLCVCDGCEGGTEGTRASNYRAIAPGNCTKSFQGSTVTCGSQQKVRRTVLHRPQPTVVNQSGKVYMKPPYSYSCLIAMALKNSKTGSLPVSSIYSFMSREFPYFLTAPNGWKNSVRHNLSLNKCFEKVTKSDCLSSFQRKGCLWTLNPAKKTKMDEELLKWSEKDPEGIRLSMANPQNLERLEKGELKLDYEPEGDAASLSASSDLDSEGEDTEVLSSQSSSQSSVESEPEEFCSSPVTGCSSFDLQDNHGAYHLEISEHGGTKPSRQGTSVAVMKIQGTDVKGQSASQGCSERILPGGTKYERSPALGPCIT</sequence>
<keyword evidence="3 6" id="KW-0238">DNA-binding</keyword>
<dbReference type="InterPro" id="IPR018122">
    <property type="entry name" value="TF_fork_head_CS_1"/>
</dbReference>
<accession>A0A7R8X0V7</accession>
<evidence type="ECO:0000313" key="9">
    <source>
        <dbReference type="EMBL" id="CAD7241654.1"/>
    </source>
</evidence>
<dbReference type="PANTHER" id="PTHR46721:SF3">
    <property type="entry name" value="FORKHEAD BOX N1"/>
    <property type="match status" value="1"/>
</dbReference>
<dbReference type="InterPro" id="IPR036388">
    <property type="entry name" value="WH-like_DNA-bd_sf"/>
</dbReference>
<evidence type="ECO:0000256" key="5">
    <source>
        <dbReference type="ARBA" id="ARBA00023242"/>
    </source>
</evidence>
<keyword evidence="4" id="KW-0804">Transcription</keyword>
<dbReference type="InterPro" id="IPR030456">
    <property type="entry name" value="TF_fork_head_CS_2"/>
</dbReference>
<feature type="domain" description="Fork-head" evidence="8">
    <location>
        <begin position="285"/>
        <end position="372"/>
    </location>
</feature>
<evidence type="ECO:0000256" key="4">
    <source>
        <dbReference type="ARBA" id="ARBA00023163"/>
    </source>
</evidence>
<reference evidence="9" key="1">
    <citation type="submission" date="2020-11" db="EMBL/GenBank/DDBJ databases">
        <authorList>
            <person name="Tran Van P."/>
        </authorList>
    </citation>
    <scope>NUCLEOTIDE SEQUENCE</scope>
</reference>
<keyword evidence="2" id="KW-0805">Transcription regulation</keyword>
<dbReference type="Proteomes" id="UP000677054">
    <property type="component" value="Unassembled WGS sequence"/>
</dbReference>
<dbReference type="SMART" id="SM00339">
    <property type="entry name" value="FH"/>
    <property type="match status" value="1"/>
</dbReference>
<evidence type="ECO:0000259" key="8">
    <source>
        <dbReference type="PROSITE" id="PS50039"/>
    </source>
</evidence>
<keyword evidence="10" id="KW-1185">Reference proteome</keyword>
<protein>
    <recommendedName>
        <fullName evidence="8">Fork-head domain-containing protein</fullName>
    </recommendedName>
</protein>
<dbReference type="Gene3D" id="1.10.10.10">
    <property type="entry name" value="Winged helix-like DNA-binding domain superfamily/Winged helix DNA-binding domain"/>
    <property type="match status" value="1"/>
</dbReference>
<proteinExistence type="predicted"/>
<dbReference type="InterPro" id="IPR049624">
    <property type="entry name" value="FOXN1_4"/>
</dbReference>
<gene>
    <name evidence="9" type="ORF">DSTB1V02_LOCUS1636</name>
</gene>
<dbReference type="PROSITE" id="PS00657">
    <property type="entry name" value="FORK_HEAD_1"/>
    <property type="match status" value="1"/>
</dbReference>
<dbReference type="Pfam" id="PF00250">
    <property type="entry name" value="Forkhead"/>
    <property type="match status" value="1"/>
</dbReference>
<feature type="DNA-binding region" description="Fork-head" evidence="6">
    <location>
        <begin position="285"/>
        <end position="372"/>
    </location>
</feature>
<dbReference type="EMBL" id="LR899677">
    <property type="protein sequence ID" value="CAD7241654.1"/>
    <property type="molecule type" value="Genomic_DNA"/>
</dbReference>
<keyword evidence="5 6" id="KW-0539">Nucleus</keyword>
<evidence type="ECO:0000256" key="6">
    <source>
        <dbReference type="PROSITE-ProRule" id="PRU00089"/>
    </source>
</evidence>
<evidence type="ECO:0000256" key="2">
    <source>
        <dbReference type="ARBA" id="ARBA00023015"/>
    </source>
</evidence>
<dbReference type="EMBL" id="CAJPEV010000160">
    <property type="protein sequence ID" value="CAG0881598.1"/>
    <property type="molecule type" value="Genomic_DNA"/>
</dbReference>
<dbReference type="PROSITE" id="PS50039">
    <property type="entry name" value="FORK_HEAD_3"/>
    <property type="match status" value="1"/>
</dbReference>
<evidence type="ECO:0000256" key="3">
    <source>
        <dbReference type="ARBA" id="ARBA00023125"/>
    </source>
</evidence>
<dbReference type="InterPro" id="IPR036390">
    <property type="entry name" value="WH_DNA-bd_sf"/>
</dbReference>
<dbReference type="OrthoDB" id="10070006at2759"/>
<name>A0A7R8X0V7_9CRUS</name>
<evidence type="ECO:0000256" key="1">
    <source>
        <dbReference type="ARBA" id="ARBA00022473"/>
    </source>
</evidence>
<feature type="compositionally biased region" description="Low complexity" evidence="7">
    <location>
        <begin position="433"/>
        <end position="445"/>
    </location>
</feature>
<dbReference type="PRINTS" id="PR00053">
    <property type="entry name" value="FORKHEAD"/>
</dbReference>
<dbReference type="CDD" id="cd20030">
    <property type="entry name" value="FH_FOXN1-like"/>
    <property type="match status" value="1"/>
</dbReference>
<keyword evidence="1" id="KW-0217">Developmental protein</keyword>
<dbReference type="PROSITE" id="PS00658">
    <property type="entry name" value="FORK_HEAD_2"/>
    <property type="match status" value="1"/>
</dbReference>
<evidence type="ECO:0000313" key="10">
    <source>
        <dbReference type="Proteomes" id="UP000677054"/>
    </source>
</evidence>
<feature type="region of interest" description="Disordered" evidence="7">
    <location>
        <begin position="411"/>
        <end position="457"/>
    </location>
</feature>
<dbReference type="GO" id="GO:0000976">
    <property type="term" value="F:transcription cis-regulatory region binding"/>
    <property type="evidence" value="ECO:0007669"/>
    <property type="project" value="TreeGrafter"/>
</dbReference>
<evidence type="ECO:0000256" key="7">
    <source>
        <dbReference type="SAM" id="MobiDB-lite"/>
    </source>
</evidence>
<feature type="region of interest" description="Disordered" evidence="7">
    <location>
        <begin position="502"/>
        <end position="531"/>
    </location>
</feature>
<dbReference type="GO" id="GO:0005634">
    <property type="term" value="C:nucleus"/>
    <property type="evidence" value="ECO:0007669"/>
    <property type="project" value="UniProtKB-SubCell"/>
</dbReference>
<feature type="compositionally biased region" description="Low complexity" evidence="7">
    <location>
        <begin position="414"/>
        <end position="423"/>
    </location>
</feature>
<dbReference type="InterPro" id="IPR001766">
    <property type="entry name" value="Fork_head_dom"/>
</dbReference>
<dbReference type="PANTHER" id="PTHR46721">
    <property type="entry name" value="FORKHEAD BOX PROTEIN N1"/>
    <property type="match status" value="1"/>
</dbReference>
<dbReference type="GO" id="GO:0000981">
    <property type="term" value="F:DNA-binding transcription factor activity, RNA polymerase II-specific"/>
    <property type="evidence" value="ECO:0007669"/>
    <property type="project" value="TreeGrafter"/>
</dbReference>
<dbReference type="AlphaFoldDB" id="A0A7R8X0V7"/>
<organism evidence="9">
    <name type="scientific">Darwinula stevensoni</name>
    <dbReference type="NCBI Taxonomy" id="69355"/>
    <lineage>
        <taxon>Eukaryota</taxon>
        <taxon>Metazoa</taxon>
        <taxon>Ecdysozoa</taxon>
        <taxon>Arthropoda</taxon>
        <taxon>Crustacea</taxon>
        <taxon>Oligostraca</taxon>
        <taxon>Ostracoda</taxon>
        <taxon>Podocopa</taxon>
        <taxon>Podocopida</taxon>
        <taxon>Darwinulocopina</taxon>
        <taxon>Darwinuloidea</taxon>
        <taxon>Darwinulidae</taxon>
        <taxon>Darwinula</taxon>
    </lineage>
</organism>
<dbReference type="SUPFAM" id="SSF46785">
    <property type="entry name" value="Winged helix' DNA-binding domain"/>
    <property type="match status" value="1"/>
</dbReference>
<comment type="subcellular location">
    <subcellularLocation>
        <location evidence="6">Nucleus</location>
    </subcellularLocation>
</comment>